<sequence length="177" mass="20158">MKRVLGIMMLVLVLSSCATREAYTNAIRDEWNLTDASKMKGVQFYTSDYIELVRQKSEGVKTTESDGSLVKSENTTSDRIIIPARTKCVFDGYGENGEIIIRFEPGAGRVLRFAMKENTTLDKYYFVAVWKNGKGLVEYGNEEYEATAASARAYLVVKLQKWKKEKRKDRVVRGMKV</sequence>
<protein>
    <recommendedName>
        <fullName evidence="4">Lipoprotein</fullName>
    </recommendedName>
</protein>
<dbReference type="EMBL" id="FPAS01000002">
    <property type="protein sequence ID" value="SFT68150.1"/>
    <property type="molecule type" value="Genomic_DNA"/>
</dbReference>
<name>A0A1I6ZZP9_9FLAO</name>
<evidence type="ECO:0000313" key="3">
    <source>
        <dbReference type="Proteomes" id="UP000236454"/>
    </source>
</evidence>
<feature type="signal peptide" evidence="1">
    <location>
        <begin position="1"/>
        <end position="22"/>
    </location>
</feature>
<keyword evidence="3" id="KW-1185">Reference proteome</keyword>
<keyword evidence="1" id="KW-0732">Signal</keyword>
<dbReference type="Proteomes" id="UP000236454">
    <property type="component" value="Unassembled WGS sequence"/>
</dbReference>
<accession>A0A1I6ZZP9</accession>
<gene>
    <name evidence="2" type="ORF">SAMN05216474_1765</name>
</gene>
<dbReference type="AlphaFoldDB" id="A0A1I6ZZP9"/>
<proteinExistence type="predicted"/>
<evidence type="ECO:0000256" key="1">
    <source>
        <dbReference type="SAM" id="SignalP"/>
    </source>
</evidence>
<evidence type="ECO:0008006" key="4">
    <source>
        <dbReference type="Google" id="ProtNLM"/>
    </source>
</evidence>
<dbReference type="PROSITE" id="PS51257">
    <property type="entry name" value="PROKAR_LIPOPROTEIN"/>
    <property type="match status" value="1"/>
</dbReference>
<dbReference type="STRING" id="477690.SAMN05216474_1765"/>
<evidence type="ECO:0000313" key="2">
    <source>
        <dbReference type="EMBL" id="SFT68150.1"/>
    </source>
</evidence>
<dbReference type="RefSeq" id="WP_090248440.1">
    <property type="nucleotide sequence ID" value="NZ_FPAS01000002.1"/>
</dbReference>
<reference evidence="2 3" key="1">
    <citation type="submission" date="2016-10" db="EMBL/GenBank/DDBJ databases">
        <authorList>
            <person name="de Groot N.N."/>
        </authorList>
    </citation>
    <scope>NUCLEOTIDE SEQUENCE [LARGE SCALE GENOMIC DNA]</scope>
    <source>
        <strain evidence="2 3">CGMCC 1.7005</strain>
    </source>
</reference>
<feature type="chain" id="PRO_5014770542" description="Lipoprotein" evidence="1">
    <location>
        <begin position="23"/>
        <end position="177"/>
    </location>
</feature>
<organism evidence="2 3">
    <name type="scientific">Lishizhenia tianjinensis</name>
    <dbReference type="NCBI Taxonomy" id="477690"/>
    <lineage>
        <taxon>Bacteria</taxon>
        <taxon>Pseudomonadati</taxon>
        <taxon>Bacteroidota</taxon>
        <taxon>Flavobacteriia</taxon>
        <taxon>Flavobacteriales</taxon>
        <taxon>Crocinitomicaceae</taxon>
        <taxon>Lishizhenia</taxon>
    </lineage>
</organism>
<dbReference type="OrthoDB" id="1492288at2"/>